<dbReference type="InterPro" id="IPR000683">
    <property type="entry name" value="Gfo/Idh/MocA-like_OxRdtase_N"/>
</dbReference>
<dbReference type="Gene3D" id="3.30.360.10">
    <property type="entry name" value="Dihydrodipicolinate Reductase, domain 2"/>
    <property type="match status" value="1"/>
</dbReference>
<protein>
    <submittedName>
        <fullName evidence="4">Putative dehydrogenase</fullName>
    </submittedName>
</protein>
<dbReference type="InterPro" id="IPR036291">
    <property type="entry name" value="NAD(P)-bd_dom_sf"/>
</dbReference>
<dbReference type="Proteomes" id="UP000578352">
    <property type="component" value="Unassembled WGS sequence"/>
</dbReference>
<evidence type="ECO:0000313" key="5">
    <source>
        <dbReference type="Proteomes" id="UP000578352"/>
    </source>
</evidence>
<keyword evidence="1" id="KW-0520">NAD</keyword>
<dbReference type="PANTHER" id="PTHR43249">
    <property type="entry name" value="UDP-N-ACETYL-2-AMINO-2-DEOXY-D-GLUCURONATE OXIDASE"/>
    <property type="match status" value="1"/>
</dbReference>
<feature type="domain" description="Gfo/Idh/MocA-like oxidoreductase N-terminal" evidence="2">
    <location>
        <begin position="4"/>
        <end position="130"/>
    </location>
</feature>
<proteinExistence type="predicted"/>
<feature type="domain" description="GFO/IDH/MocA-like oxidoreductase" evidence="3">
    <location>
        <begin position="145"/>
        <end position="264"/>
    </location>
</feature>
<reference evidence="4 5" key="1">
    <citation type="submission" date="2020-07" db="EMBL/GenBank/DDBJ databases">
        <title>Sequencing the genomes of 1000 actinobacteria strains.</title>
        <authorList>
            <person name="Klenk H.-P."/>
        </authorList>
    </citation>
    <scope>NUCLEOTIDE SEQUENCE [LARGE SCALE GENOMIC DNA]</scope>
    <source>
        <strain evidence="4 5">DSM 15165</strain>
    </source>
</reference>
<accession>A0A853CU59</accession>
<name>A0A853CU59_9MICO</name>
<dbReference type="InterPro" id="IPR052515">
    <property type="entry name" value="Gfo/Idh/MocA_Oxidoreductase"/>
</dbReference>
<evidence type="ECO:0000256" key="1">
    <source>
        <dbReference type="ARBA" id="ARBA00023027"/>
    </source>
</evidence>
<dbReference type="SUPFAM" id="SSF51735">
    <property type="entry name" value="NAD(P)-binding Rossmann-fold domains"/>
    <property type="match status" value="1"/>
</dbReference>
<evidence type="ECO:0000313" key="4">
    <source>
        <dbReference type="EMBL" id="NYJ23443.1"/>
    </source>
</evidence>
<evidence type="ECO:0000259" key="2">
    <source>
        <dbReference type="Pfam" id="PF01408"/>
    </source>
</evidence>
<dbReference type="PANTHER" id="PTHR43249:SF1">
    <property type="entry name" value="D-GLUCOSIDE 3-DEHYDROGENASE"/>
    <property type="match status" value="1"/>
</dbReference>
<dbReference type="AlphaFoldDB" id="A0A853CU59"/>
<sequence>MAPLNVAIVGCGIIGLNHARAILRHPGLRLAALVDAVPAAATALADQLVSEYGADRLPEFASLTAALAGTDLDVVVICTPSGLHVVLAEEALAAGTHVVIEKPLDVSLPRAREILELSRRAEQNGLVVSVISQHRFDPASVVVADAAHSGAFGRLTSGLASVAWWRSQEYYDSGQWRGTWELDGGGAVMNQGVHTVDLLVWFLGRPVEIDARTALLAHERVEVEDIAVATIRFESGALAVLHATTAAYPGLSVRLQVHGDRGSAIIDDDQLEYFGTVDSDGNRAADLVPASELRGGDRGPDQFVVGHFRQYEDIVDAIREHRAPGVTVADAFLSLAVVRAVYLSATLGRPVLLDDVLDGSLDDVEVTTGVRA</sequence>
<dbReference type="EMBL" id="JACCFL010000001">
    <property type="protein sequence ID" value="NYJ23443.1"/>
    <property type="molecule type" value="Genomic_DNA"/>
</dbReference>
<dbReference type="Pfam" id="PF01408">
    <property type="entry name" value="GFO_IDH_MocA"/>
    <property type="match status" value="1"/>
</dbReference>
<evidence type="ECO:0000259" key="3">
    <source>
        <dbReference type="Pfam" id="PF22725"/>
    </source>
</evidence>
<gene>
    <name evidence="4" type="ORF">HNR13_001730</name>
</gene>
<dbReference type="SUPFAM" id="SSF55347">
    <property type="entry name" value="Glyceraldehyde-3-phosphate dehydrogenase-like, C-terminal domain"/>
    <property type="match status" value="1"/>
</dbReference>
<dbReference type="InterPro" id="IPR055170">
    <property type="entry name" value="GFO_IDH_MocA-like_dom"/>
</dbReference>
<dbReference type="Pfam" id="PF22725">
    <property type="entry name" value="GFO_IDH_MocA_C3"/>
    <property type="match status" value="1"/>
</dbReference>
<organism evidence="4 5">
    <name type="scientific">Leifsonia shinshuensis</name>
    <dbReference type="NCBI Taxonomy" id="150026"/>
    <lineage>
        <taxon>Bacteria</taxon>
        <taxon>Bacillati</taxon>
        <taxon>Actinomycetota</taxon>
        <taxon>Actinomycetes</taxon>
        <taxon>Micrococcales</taxon>
        <taxon>Microbacteriaceae</taxon>
        <taxon>Leifsonia</taxon>
    </lineage>
</organism>
<dbReference type="GO" id="GO:0000166">
    <property type="term" value="F:nucleotide binding"/>
    <property type="evidence" value="ECO:0007669"/>
    <property type="project" value="InterPro"/>
</dbReference>
<comment type="caution">
    <text evidence="4">The sequence shown here is derived from an EMBL/GenBank/DDBJ whole genome shotgun (WGS) entry which is preliminary data.</text>
</comment>
<dbReference type="Gene3D" id="3.40.50.720">
    <property type="entry name" value="NAD(P)-binding Rossmann-like Domain"/>
    <property type="match status" value="1"/>
</dbReference>